<feature type="transmembrane region" description="Helical" evidence="6">
    <location>
        <begin position="423"/>
        <end position="443"/>
    </location>
</feature>
<feature type="transmembrane region" description="Helical" evidence="6">
    <location>
        <begin position="281"/>
        <end position="303"/>
    </location>
</feature>
<keyword evidence="4 6" id="KW-1133">Transmembrane helix</keyword>
<reference evidence="9 10" key="1">
    <citation type="submission" date="2021-05" db="EMBL/GenBank/DDBJ databases">
        <title>A Polyphasic approach of four new species of the genus Ohtaekwangia: Ohtaekwangia histidinii sp. nov., Ohtaekwangia cretensis sp. nov., Ohtaekwangia indiensis sp. nov., Ohtaekwangia reichenbachii sp. nov. from diverse environment.</title>
        <authorList>
            <person name="Octaviana S."/>
        </authorList>
    </citation>
    <scope>NUCLEOTIDE SEQUENCE [LARGE SCALE GENOMIC DNA]</scope>
    <source>
        <strain evidence="9 10">PWU5</strain>
    </source>
</reference>
<evidence type="ECO:0000259" key="7">
    <source>
        <dbReference type="Pfam" id="PF02687"/>
    </source>
</evidence>
<dbReference type="AlphaFoldDB" id="A0AAP2E298"/>
<comment type="caution">
    <text evidence="9">The sequence shown here is derived from an EMBL/GenBank/DDBJ whole genome shotgun (WGS) entry which is preliminary data.</text>
</comment>
<evidence type="ECO:0000313" key="9">
    <source>
        <dbReference type="EMBL" id="MBT1711773.1"/>
    </source>
</evidence>
<dbReference type="GO" id="GO:0005886">
    <property type="term" value="C:plasma membrane"/>
    <property type="evidence" value="ECO:0007669"/>
    <property type="project" value="UniProtKB-SubCell"/>
</dbReference>
<dbReference type="PANTHER" id="PTHR30572:SF18">
    <property type="entry name" value="ABC-TYPE MACROLIDE FAMILY EXPORT SYSTEM PERMEASE COMPONENT 2"/>
    <property type="match status" value="1"/>
</dbReference>
<sequence length="788" mass="88871">MLKNYFLVTLRNLFKNGFYSFINIAGLATGITCSILILLWVHDEVSYDRFLPKADRLYQVWANAKFDGEINSWTSVPLPTYEAMRTADSHIKRAAVTDWGGDHLLTVGENRITKRGYYTGEDFLQMFEFPLLTGQANQVMADPRSIVITEATAKALFGDEDPINKVIRVDNEHELKVTGVLRNLPSNSTFQFDFLMTWKFHEQSEEWVRRNTTNWGNYSFQVFVELDDPAHHAAVESRVKMMLQEHGEKDTKPEFFLYPMLRWRLQSSFDNGVETGGMVEYVQLFAVIAIFILVIACINFMNLATARSERRAREVGIRKSIGSRRRELVLQFIGESTFISFIAFAIAVLLAQLLLPYYNDMVEKKLTIDYLSGEFWLFSLGLILGTGLVAGSYPAFYLSSFQPVKVLKGKPTIGKGAGLPRKILVTLQFGFSILLIIGTLVIYQQIQLVRGRTLGYEQENLMSVNYTNEVKKNFRAIKLDLLASGAVEAVTKANSAITEINSNNFLGWPGKPEELRVIFTTIATEYDWTKTMGIKILEGRDFSEDFKSDTAAILINKTALQLMNLKDPIGTELDLWGGKRKLIGVVDDVLMGSPYDPVKPMFAVLDPEWTNAVTIRLKKTNDLQASINAVKAVFEKHTPAYPFEYRFADVEFQKKFTTINLTSQLASLFATLTIVITGLGLFGLAAFTAAQRTKEIGIRKVLGASVPSLVQLISRDFSILVIIAFTISSPIAWWLLTMYLERYAIRAPIDWWVFPLTGILSLIFALVIVSTQAMRAAHANPVNSLRSE</sequence>
<keyword evidence="3 6" id="KW-0812">Transmembrane</keyword>
<evidence type="ECO:0000256" key="3">
    <source>
        <dbReference type="ARBA" id="ARBA00022692"/>
    </source>
</evidence>
<protein>
    <submittedName>
        <fullName evidence="9">ABC transporter permease</fullName>
    </submittedName>
</protein>
<evidence type="ECO:0000259" key="8">
    <source>
        <dbReference type="Pfam" id="PF12704"/>
    </source>
</evidence>
<keyword evidence="5 6" id="KW-0472">Membrane</keyword>
<evidence type="ECO:0000313" key="10">
    <source>
        <dbReference type="Proteomes" id="UP001319080"/>
    </source>
</evidence>
<dbReference type="InterPro" id="IPR050250">
    <property type="entry name" value="Macrolide_Exporter_MacB"/>
</dbReference>
<dbReference type="PANTHER" id="PTHR30572">
    <property type="entry name" value="MEMBRANE COMPONENT OF TRANSPORTER-RELATED"/>
    <property type="match status" value="1"/>
</dbReference>
<dbReference type="Proteomes" id="UP001319080">
    <property type="component" value="Unassembled WGS sequence"/>
</dbReference>
<evidence type="ECO:0000256" key="6">
    <source>
        <dbReference type="SAM" id="Phobius"/>
    </source>
</evidence>
<feature type="domain" description="ABC3 transporter permease C-terminal" evidence="7">
    <location>
        <begin position="287"/>
        <end position="402"/>
    </location>
</feature>
<dbReference type="InterPro" id="IPR025857">
    <property type="entry name" value="MacB_PCD"/>
</dbReference>
<evidence type="ECO:0000256" key="1">
    <source>
        <dbReference type="ARBA" id="ARBA00004651"/>
    </source>
</evidence>
<gene>
    <name evidence="9" type="ORF">KK062_26265</name>
</gene>
<evidence type="ECO:0000256" key="4">
    <source>
        <dbReference type="ARBA" id="ARBA00022989"/>
    </source>
</evidence>
<dbReference type="Pfam" id="PF02687">
    <property type="entry name" value="FtsX"/>
    <property type="match status" value="2"/>
</dbReference>
<feature type="transmembrane region" description="Helical" evidence="6">
    <location>
        <begin position="665"/>
        <end position="690"/>
    </location>
</feature>
<organism evidence="9 10">
    <name type="scientific">Dawidia cretensis</name>
    <dbReference type="NCBI Taxonomy" id="2782350"/>
    <lineage>
        <taxon>Bacteria</taxon>
        <taxon>Pseudomonadati</taxon>
        <taxon>Bacteroidota</taxon>
        <taxon>Cytophagia</taxon>
        <taxon>Cytophagales</taxon>
        <taxon>Chryseotaleaceae</taxon>
        <taxon>Dawidia</taxon>
    </lineage>
</organism>
<feature type="transmembrane region" description="Helical" evidence="6">
    <location>
        <begin position="328"/>
        <end position="355"/>
    </location>
</feature>
<dbReference type="GO" id="GO:0022857">
    <property type="term" value="F:transmembrane transporter activity"/>
    <property type="evidence" value="ECO:0007669"/>
    <property type="project" value="TreeGrafter"/>
</dbReference>
<name>A0AAP2E298_9BACT</name>
<dbReference type="RefSeq" id="WP_254087344.1">
    <property type="nucleotide sequence ID" value="NZ_JAHESE010000040.1"/>
</dbReference>
<feature type="transmembrane region" description="Helical" evidence="6">
    <location>
        <begin position="717"/>
        <end position="736"/>
    </location>
</feature>
<accession>A0AAP2E298</accession>
<keyword evidence="10" id="KW-1185">Reference proteome</keyword>
<feature type="domain" description="MacB-like periplasmic core" evidence="8">
    <location>
        <begin position="20"/>
        <end position="240"/>
    </location>
</feature>
<comment type="subcellular location">
    <subcellularLocation>
        <location evidence="1">Cell membrane</location>
        <topology evidence="1">Multi-pass membrane protein</topology>
    </subcellularLocation>
</comment>
<keyword evidence="2" id="KW-1003">Cell membrane</keyword>
<feature type="transmembrane region" description="Helical" evidence="6">
    <location>
        <begin position="751"/>
        <end position="769"/>
    </location>
</feature>
<evidence type="ECO:0000256" key="5">
    <source>
        <dbReference type="ARBA" id="ARBA00023136"/>
    </source>
</evidence>
<evidence type="ECO:0000256" key="2">
    <source>
        <dbReference type="ARBA" id="ARBA00022475"/>
    </source>
</evidence>
<feature type="transmembrane region" description="Helical" evidence="6">
    <location>
        <begin position="21"/>
        <end position="41"/>
    </location>
</feature>
<dbReference type="InterPro" id="IPR003838">
    <property type="entry name" value="ABC3_permease_C"/>
</dbReference>
<dbReference type="Pfam" id="PF12704">
    <property type="entry name" value="MacB_PCD"/>
    <property type="match status" value="1"/>
</dbReference>
<proteinExistence type="predicted"/>
<feature type="transmembrane region" description="Helical" evidence="6">
    <location>
        <begin position="375"/>
        <end position="398"/>
    </location>
</feature>
<dbReference type="EMBL" id="JAHESE010000040">
    <property type="protein sequence ID" value="MBT1711773.1"/>
    <property type="molecule type" value="Genomic_DNA"/>
</dbReference>
<feature type="domain" description="ABC3 transporter permease C-terminal" evidence="7">
    <location>
        <begin position="668"/>
        <end position="781"/>
    </location>
</feature>